<evidence type="ECO:0000256" key="2">
    <source>
        <dbReference type="ARBA" id="ARBA00022525"/>
    </source>
</evidence>
<dbReference type="InterPro" id="IPR052052">
    <property type="entry name" value="Polysaccharide_Lyase_9"/>
</dbReference>
<gene>
    <name evidence="5" type="ORF">DC345_14185</name>
</gene>
<comment type="subcellular location">
    <subcellularLocation>
        <location evidence="1">Secreted</location>
    </subcellularLocation>
</comment>
<dbReference type="PROSITE" id="PS51257">
    <property type="entry name" value="PROKAR_LIPOPROTEIN"/>
    <property type="match status" value="1"/>
</dbReference>
<evidence type="ECO:0000256" key="3">
    <source>
        <dbReference type="ARBA" id="ARBA00022729"/>
    </source>
</evidence>
<feature type="signal peptide" evidence="4">
    <location>
        <begin position="1"/>
        <end position="21"/>
    </location>
</feature>
<comment type="caution">
    <text evidence="5">The sequence shown here is derived from an EMBL/GenBank/DDBJ whole genome shotgun (WGS) entry which is preliminary data.</text>
</comment>
<evidence type="ECO:0000256" key="4">
    <source>
        <dbReference type="SAM" id="SignalP"/>
    </source>
</evidence>
<dbReference type="EMBL" id="QEVW01000008">
    <property type="protein sequence ID" value="RAW15176.1"/>
    <property type="molecule type" value="Genomic_DNA"/>
</dbReference>
<dbReference type="GO" id="GO:0005576">
    <property type="term" value="C:extracellular region"/>
    <property type="evidence" value="ECO:0007669"/>
    <property type="project" value="UniProtKB-SubCell"/>
</dbReference>
<dbReference type="GO" id="GO:0016837">
    <property type="term" value="F:carbon-oxygen lyase activity, acting on polysaccharides"/>
    <property type="evidence" value="ECO:0007669"/>
    <property type="project" value="TreeGrafter"/>
</dbReference>
<dbReference type="PANTHER" id="PTHR40088">
    <property type="entry name" value="PECTATE LYASE (EUROFUNG)"/>
    <property type="match status" value="1"/>
</dbReference>
<evidence type="ECO:0000313" key="5">
    <source>
        <dbReference type="EMBL" id="RAW15176.1"/>
    </source>
</evidence>
<dbReference type="Proteomes" id="UP000250642">
    <property type="component" value="Unassembled WGS sequence"/>
</dbReference>
<protein>
    <submittedName>
        <fullName evidence="5">DUF5123 domain-containing protein</fullName>
    </submittedName>
</protein>
<feature type="chain" id="PRO_5016354147" evidence="4">
    <location>
        <begin position="22"/>
        <end position="496"/>
    </location>
</feature>
<sequence length="496" mass="54174">MYRMAAIVLLALILFATGCQKDEPSSIPSPEAVQVPDTQKMYYISPQGNDLNKGTIQAPWKTLQHAADHAPPGSTVYLREGIYHQKVKITRSGNSSGNPTLFSSYLQEKVIIDGEGLSVRGIEGLIEVENASYITIQNLEIRNFTTSLRGQVPSGIYVHGAGEHIQLLGNTIHSIANDAKPSGPDLQGRDAHGIAIYGTEHPQALRDIIIKDNEMYDLVLGSSESLAVNGNVDTFGILDNTIHDTDNIGIDLIGYEGTSEDDTYDLARNGIIRGNEVYNISSNLNPSYGTNLPNDSNSAGGIYVDGGKNHIIDHNRVYRNDIGIEIASEHAGRSTSHITLQDNLIFHNRLTGIAMGGYDEERGSTEDSTIMYNTLVDNDLLDAGNGQLFLQAQTKNNTFKRNILVSGSSDVLIYNEYTSNSGNVFDYNVYYSPAPQEEALWVWKNTEYSGFTSYTDGSGNDAHSLYVNPQFVDEANEDFALQGSSPALGNGFMSHE</sequence>
<evidence type="ECO:0000313" key="6">
    <source>
        <dbReference type="Proteomes" id="UP000250642"/>
    </source>
</evidence>
<dbReference type="Gene3D" id="2.160.20.10">
    <property type="entry name" value="Single-stranded right-handed beta-helix, Pectin lyase-like"/>
    <property type="match status" value="1"/>
</dbReference>
<reference evidence="5 6" key="1">
    <citation type="submission" date="2018-04" db="EMBL/GenBank/DDBJ databases">
        <title>Paenibacillus taichungensis Genome sequencing and assembly.</title>
        <authorList>
            <person name="Xu J."/>
            <person name="Rensing C."/>
            <person name="Mazhar H.S."/>
        </authorList>
    </citation>
    <scope>NUCLEOTIDE SEQUENCE [LARGE SCALE GENOMIC DNA]</scope>
    <source>
        <strain evidence="5 6">NC1</strain>
    </source>
</reference>
<keyword evidence="2" id="KW-0964">Secreted</keyword>
<name>A0A329QSW3_9BACL</name>
<keyword evidence="3 4" id="KW-0732">Signal</keyword>
<proteinExistence type="predicted"/>
<organism evidence="5 6">
    <name type="scientific">Paenibacillus taichungensis</name>
    <dbReference type="NCBI Taxonomy" id="484184"/>
    <lineage>
        <taxon>Bacteria</taxon>
        <taxon>Bacillati</taxon>
        <taxon>Bacillota</taxon>
        <taxon>Bacilli</taxon>
        <taxon>Bacillales</taxon>
        <taxon>Paenibacillaceae</taxon>
        <taxon>Paenibacillus</taxon>
    </lineage>
</organism>
<dbReference type="PANTHER" id="PTHR40088:SF2">
    <property type="entry name" value="SECRETED SUGAR HYDROLASE"/>
    <property type="match status" value="1"/>
</dbReference>
<dbReference type="InterPro" id="IPR011050">
    <property type="entry name" value="Pectin_lyase_fold/virulence"/>
</dbReference>
<dbReference type="InterPro" id="IPR006626">
    <property type="entry name" value="PbH1"/>
</dbReference>
<accession>A0A329QSW3</accession>
<dbReference type="SUPFAM" id="SSF51126">
    <property type="entry name" value="Pectin lyase-like"/>
    <property type="match status" value="1"/>
</dbReference>
<dbReference type="SMART" id="SM00710">
    <property type="entry name" value="PbH1"/>
    <property type="match status" value="6"/>
</dbReference>
<dbReference type="InterPro" id="IPR012334">
    <property type="entry name" value="Pectin_lyas_fold"/>
</dbReference>
<evidence type="ECO:0000256" key="1">
    <source>
        <dbReference type="ARBA" id="ARBA00004613"/>
    </source>
</evidence>
<dbReference type="AlphaFoldDB" id="A0A329QSW3"/>